<dbReference type="RefSeq" id="WP_116039986.1">
    <property type="nucleotide sequence ID" value="NZ_QRDX01000002.1"/>
</dbReference>
<protein>
    <submittedName>
        <fullName evidence="2">Uncharacterized protein</fullName>
    </submittedName>
</protein>
<evidence type="ECO:0000313" key="2">
    <source>
        <dbReference type="EMBL" id="RED49569.1"/>
    </source>
</evidence>
<feature type="signal peptide" evidence="1">
    <location>
        <begin position="1"/>
        <end position="21"/>
    </location>
</feature>
<dbReference type="OrthoDB" id="676503at2"/>
<name>A0A3D9HJ81_9FLAO</name>
<comment type="caution">
    <text evidence="2">The sequence shown here is derived from an EMBL/GenBank/DDBJ whole genome shotgun (WGS) entry which is preliminary data.</text>
</comment>
<feature type="chain" id="PRO_5017544930" evidence="1">
    <location>
        <begin position="22"/>
        <end position="164"/>
    </location>
</feature>
<dbReference type="Proteomes" id="UP000256629">
    <property type="component" value="Unassembled WGS sequence"/>
</dbReference>
<reference evidence="2 3" key="1">
    <citation type="submission" date="2018-07" db="EMBL/GenBank/DDBJ databases">
        <title>Genomic Encyclopedia of Type Strains, Phase III (KMG-III): the genomes of soil and plant-associated and newly described type strains.</title>
        <authorList>
            <person name="Whitman W."/>
        </authorList>
    </citation>
    <scope>NUCLEOTIDE SEQUENCE [LARGE SCALE GENOMIC DNA]</scope>
    <source>
        <strain evidence="2 3">CECT 8487</strain>
    </source>
</reference>
<gene>
    <name evidence="2" type="ORF">DFQ02_102344</name>
</gene>
<dbReference type="AlphaFoldDB" id="A0A3D9HJ81"/>
<organism evidence="2 3">
    <name type="scientific">Seonamhaeicola aphaedonensis</name>
    <dbReference type="NCBI Taxonomy" id="1461338"/>
    <lineage>
        <taxon>Bacteria</taxon>
        <taxon>Pseudomonadati</taxon>
        <taxon>Bacteroidota</taxon>
        <taxon>Flavobacteriia</taxon>
        <taxon>Flavobacteriales</taxon>
        <taxon>Flavobacteriaceae</taxon>
    </lineage>
</organism>
<keyword evidence="3" id="KW-1185">Reference proteome</keyword>
<sequence>MKQLIIVLFCLGFYSPYSSQAQNEDFTITVLKSNVKEKTYIFGEWNPSGYESETHLKYLGEIKTSDTTTYKIMTSSRYWGPTKKVTNKILVFDRNNNLHGNYYLNTKCELPSQIQDNQLIFKPVECTNCSYAITKVDFYNGIPENFYLGCKPGLGSLYSFYLSI</sequence>
<evidence type="ECO:0000313" key="3">
    <source>
        <dbReference type="Proteomes" id="UP000256629"/>
    </source>
</evidence>
<accession>A0A3D9HJ81</accession>
<proteinExistence type="predicted"/>
<keyword evidence="1" id="KW-0732">Signal</keyword>
<dbReference type="EMBL" id="QRDX01000002">
    <property type="protein sequence ID" value="RED49569.1"/>
    <property type="molecule type" value="Genomic_DNA"/>
</dbReference>
<evidence type="ECO:0000256" key="1">
    <source>
        <dbReference type="SAM" id="SignalP"/>
    </source>
</evidence>